<name>A0ABR2K6F4_9EUKA</name>
<organism evidence="4 5">
    <name type="scientific">Tritrichomonas musculus</name>
    <dbReference type="NCBI Taxonomy" id="1915356"/>
    <lineage>
        <taxon>Eukaryota</taxon>
        <taxon>Metamonada</taxon>
        <taxon>Parabasalia</taxon>
        <taxon>Tritrichomonadida</taxon>
        <taxon>Tritrichomonadidae</taxon>
        <taxon>Tritrichomonas</taxon>
    </lineage>
</organism>
<feature type="coiled-coil region" evidence="2">
    <location>
        <begin position="714"/>
        <end position="988"/>
    </location>
</feature>
<keyword evidence="5" id="KW-1185">Reference proteome</keyword>
<feature type="compositionally biased region" description="Polar residues" evidence="3">
    <location>
        <begin position="24"/>
        <end position="33"/>
    </location>
</feature>
<feature type="compositionally biased region" description="Basic and acidic residues" evidence="3">
    <location>
        <begin position="512"/>
        <end position="537"/>
    </location>
</feature>
<reference evidence="4 5" key="1">
    <citation type="submission" date="2024-04" db="EMBL/GenBank/DDBJ databases">
        <title>Tritrichomonas musculus Genome.</title>
        <authorList>
            <person name="Alves-Ferreira E."/>
            <person name="Grigg M."/>
            <person name="Lorenzi H."/>
            <person name="Galac M."/>
        </authorList>
    </citation>
    <scope>NUCLEOTIDE SEQUENCE [LARGE SCALE GENOMIC DNA]</scope>
    <source>
        <strain evidence="4 5">EAF2021</strain>
    </source>
</reference>
<feature type="coiled-coil region" evidence="2">
    <location>
        <begin position="60"/>
        <end position="94"/>
    </location>
</feature>
<evidence type="ECO:0000313" key="5">
    <source>
        <dbReference type="Proteomes" id="UP001470230"/>
    </source>
</evidence>
<evidence type="ECO:0000256" key="3">
    <source>
        <dbReference type="SAM" id="MobiDB-lite"/>
    </source>
</evidence>
<gene>
    <name evidence="4" type="ORF">M9Y10_042110</name>
</gene>
<dbReference type="PANTHER" id="PTHR32083">
    <property type="entry name" value="CILIA AND FLAGELLA-ASSOCIATED PROTEIN 58-RELATED"/>
    <property type="match status" value="1"/>
</dbReference>
<feature type="coiled-coil region" evidence="2">
    <location>
        <begin position="225"/>
        <end position="330"/>
    </location>
</feature>
<protein>
    <submittedName>
        <fullName evidence="4">Uncharacterized protein</fullName>
    </submittedName>
</protein>
<dbReference type="PANTHER" id="PTHR32083:SF48">
    <property type="entry name" value="TRANS-GOLGI NETWORK-LOCALIZED SYP41-INTERACTING PROTEIN 1"/>
    <property type="match status" value="1"/>
</dbReference>
<feature type="coiled-coil region" evidence="2">
    <location>
        <begin position="128"/>
        <end position="159"/>
    </location>
</feature>
<evidence type="ECO:0000256" key="2">
    <source>
        <dbReference type="SAM" id="Coils"/>
    </source>
</evidence>
<evidence type="ECO:0000256" key="1">
    <source>
        <dbReference type="ARBA" id="ARBA00023054"/>
    </source>
</evidence>
<evidence type="ECO:0000313" key="4">
    <source>
        <dbReference type="EMBL" id="KAK8886644.1"/>
    </source>
</evidence>
<feature type="region of interest" description="Disordered" evidence="3">
    <location>
        <begin position="512"/>
        <end position="543"/>
    </location>
</feature>
<dbReference type="Gene3D" id="1.10.287.1490">
    <property type="match status" value="1"/>
</dbReference>
<keyword evidence="1 2" id="KW-0175">Coiled coil</keyword>
<accession>A0ABR2K6F4</accession>
<feature type="region of interest" description="Disordered" evidence="3">
    <location>
        <begin position="1"/>
        <end position="35"/>
    </location>
</feature>
<dbReference type="EMBL" id="JAPFFF010000007">
    <property type="protein sequence ID" value="KAK8886644.1"/>
    <property type="molecule type" value="Genomic_DNA"/>
</dbReference>
<proteinExistence type="predicted"/>
<sequence>MYDSESSRVETGFSESSELDSSRKVQPNNCQLKDQNEELMKENTLLRSQFEDAIKITEQLESVHQQNNDLLQQVRTLRKERDDLEHRLEISLNTIKEKDSKLNEEKRSCSTIRGTDLTSMTKEIEKVKAQSKAQLESVYDQLEKAKQATERENVEKRLLASKLDHILEDAKRYFGTTFTTLDDFITFLSTPPSIQDTPTPVQGKGTGLIPGVTKSNDPATLEKKIKHLKQKIKAANETSGSLEQQIKKQQQDFAVERSDLKSTVRTLEQKCDMYASQKSQIENQMNYQIQALNTKNAQLNKKIDSLNDQIASQNSEIKKLKKQAEKAAVVPIAPIVAPPQPIPQDPNAPKVDSIQPQIIGLSSPQTNPSAYNCQGVINDELLEKNRKLTNDLAIATKKVDQLTDQLNTSNQNATELAIALEKNKSDLEALKHVHEADSREIDSLRNALHIKEDGEKELRENRKGQGKLPCPRVEKLQRALDKEKKKVYTLETNENKLTTRIEDLEASLRLADQTKQDAESDAKKAREDLESFRRKVESQSPPTADDLLPPCVFRCEDFDPTLQSAIVRIANNPDLQVVSKLQNCFKTIRKHYSKQISERDAALDQAFTENQTLSNSFNQFLVDASIALNDTAVTLQDFFANNAGRNLVDQIASCRADQANMRHQFDSLKNFISQFQNTFSEFYTEPVDSLTQMREVLNVIEQQKNAIIARSKKVHELKNLVRSQNTALKNQQNDYENKIQELDEANKELQSTVANLQEENKSLIQHNKEISAELQNVTAEREQLETTLMQDQETLNTTMLEEVSKNEKKLKEKLKTLNDENHTLRQNLAIYEQELNKQKNAINQLKLSRQQKEQENDELHRKINDDAEAAAERLEAEKRNITASFENAIIELKEQCEKHRNDVQKMAAQVSDIELKNAKLVQDMNQIRKEKRKMEVEVATVKSQTERERKLMESQIRAQKIQAEGQYNQKLEEQRVRAEAEKRRLLAIGTDAFRSYFNPSQQIDERSFKTVLENARETIQKLQNSDSAIRRMLCAADNQTTQDAVAQMLMGGCTA</sequence>
<dbReference type="Proteomes" id="UP001470230">
    <property type="component" value="Unassembled WGS sequence"/>
</dbReference>
<feature type="coiled-coil region" evidence="2">
    <location>
        <begin position="378"/>
        <end position="447"/>
    </location>
</feature>
<comment type="caution">
    <text evidence="4">The sequence shown here is derived from an EMBL/GenBank/DDBJ whole genome shotgun (WGS) entry which is preliminary data.</text>
</comment>